<dbReference type="EMBL" id="CP136864">
    <property type="protein sequence ID" value="WOJ91984.1"/>
    <property type="molecule type" value="Genomic_DNA"/>
</dbReference>
<dbReference type="SUPFAM" id="SSF53955">
    <property type="entry name" value="Lysozyme-like"/>
    <property type="match status" value="1"/>
</dbReference>
<dbReference type="InterPro" id="IPR023346">
    <property type="entry name" value="Lysozyme-like_dom_sf"/>
</dbReference>
<organism evidence="2 3">
    <name type="scientific">Congregibacter variabilis</name>
    <dbReference type="NCBI Taxonomy" id="3081200"/>
    <lineage>
        <taxon>Bacteria</taxon>
        <taxon>Pseudomonadati</taxon>
        <taxon>Pseudomonadota</taxon>
        <taxon>Gammaproteobacteria</taxon>
        <taxon>Cellvibrionales</taxon>
        <taxon>Halieaceae</taxon>
        <taxon>Congregibacter</taxon>
    </lineage>
</organism>
<dbReference type="Gene3D" id="1.10.8.350">
    <property type="entry name" value="Bacterial muramidase"/>
    <property type="match status" value="1"/>
</dbReference>
<keyword evidence="3" id="KW-1185">Reference proteome</keyword>
<dbReference type="NCBIfam" id="TIGR02282">
    <property type="entry name" value="MltB"/>
    <property type="match status" value="1"/>
</dbReference>
<sequence length="334" mass="37148">MIREAFIHTIFGRTCAAFASGLLLIAPVYADYSQNPGAQALIEEMVVEHDFSREELQTLFTSAERQQSILDAIARPAEKTKPWYEYREIFLTERREREGVAFFREHREALSRAQAETGVPAEVIVSIIGVETYYGRIAGSYDVIDALSTLAFDYPKRSKFFTSELKNFLLLSREQGLDPLTLKGSYAGAMGFGQFMPSSYRAYAVDFDGDDLADIWSNPTDAIGSVANYLAKHGWRAGEPVVSAAMATDSVPEQAFEGGLKPTRSIQAFAEMGLTAEQHLDPEALATAMQFELADGHEYWLGLHNLYVITRYNHSAMYAMSAFLLSQRIAAGVQ</sequence>
<dbReference type="Proteomes" id="UP001626537">
    <property type="component" value="Chromosome"/>
</dbReference>
<dbReference type="RefSeq" id="WP_407346550.1">
    <property type="nucleotide sequence ID" value="NZ_CP136864.1"/>
</dbReference>
<name>A0ABZ0I015_9GAMM</name>
<dbReference type="InterPro" id="IPR011757">
    <property type="entry name" value="Lytic_transglycosylase_MltB"/>
</dbReference>
<dbReference type="Pfam" id="PF13406">
    <property type="entry name" value="SLT_2"/>
    <property type="match status" value="1"/>
</dbReference>
<protein>
    <submittedName>
        <fullName evidence="2">Lytic murein transglycosylase B</fullName>
    </submittedName>
</protein>
<accession>A0ABZ0I015</accession>
<dbReference type="InterPro" id="IPR043426">
    <property type="entry name" value="MltB-like"/>
</dbReference>
<feature type="domain" description="Transglycosylase SLT" evidence="1">
    <location>
        <begin position="36"/>
        <end position="327"/>
    </location>
</feature>
<evidence type="ECO:0000259" key="1">
    <source>
        <dbReference type="Pfam" id="PF13406"/>
    </source>
</evidence>
<reference evidence="2 3" key="1">
    <citation type="submission" date="2023-10" db="EMBL/GenBank/DDBJ databases">
        <title>Two novel species belonging to the OM43/NOR5 clade.</title>
        <authorList>
            <person name="Park M."/>
        </authorList>
    </citation>
    <scope>NUCLEOTIDE SEQUENCE [LARGE SCALE GENOMIC DNA]</scope>
    <source>
        <strain evidence="2 3">IMCC43200</strain>
    </source>
</reference>
<dbReference type="PANTHER" id="PTHR30163:SF9">
    <property type="entry name" value="MEMBRANE-BOUND LYTIC MUREIN TRANSGLYCOSYLASE B"/>
    <property type="match status" value="1"/>
</dbReference>
<dbReference type="Gene3D" id="1.10.530.10">
    <property type="match status" value="1"/>
</dbReference>
<gene>
    <name evidence="2" type="primary">mltB</name>
    <name evidence="2" type="ORF">R0135_09310</name>
</gene>
<dbReference type="InterPro" id="IPR031304">
    <property type="entry name" value="SLT_2"/>
</dbReference>
<evidence type="ECO:0000313" key="2">
    <source>
        <dbReference type="EMBL" id="WOJ91984.1"/>
    </source>
</evidence>
<evidence type="ECO:0000313" key="3">
    <source>
        <dbReference type="Proteomes" id="UP001626537"/>
    </source>
</evidence>
<dbReference type="CDD" id="cd13399">
    <property type="entry name" value="Slt35-like"/>
    <property type="match status" value="1"/>
</dbReference>
<proteinExistence type="predicted"/>
<dbReference type="PANTHER" id="PTHR30163">
    <property type="entry name" value="MEMBRANE-BOUND LYTIC MUREIN TRANSGLYCOSYLASE B"/>
    <property type="match status" value="1"/>
</dbReference>